<evidence type="ECO:0000313" key="3">
    <source>
        <dbReference type="Proteomes" id="UP000184286"/>
    </source>
</evidence>
<feature type="transmembrane region" description="Helical" evidence="1">
    <location>
        <begin position="44"/>
        <end position="66"/>
    </location>
</feature>
<dbReference type="STRING" id="114686.BM536_000190"/>
<comment type="caution">
    <text evidence="2">The sequence shown here is derived from an EMBL/GenBank/DDBJ whole genome shotgun (WGS) entry which is preliminary data.</text>
</comment>
<reference evidence="3" key="1">
    <citation type="submission" date="2016-11" db="EMBL/GenBank/DDBJ databases">
        <authorList>
            <person name="Schniete J.K."/>
            <person name="Salih T."/>
            <person name="Algora Gallardo L."/>
            <person name="Martinez Fernandez S."/>
            <person name="Herron P.R."/>
        </authorList>
    </citation>
    <scope>NUCLEOTIDE SEQUENCE [LARGE SCALE GENOMIC DNA]</scope>
    <source>
        <strain evidence="3">DSM 41896</strain>
    </source>
</reference>
<sequence>MPSGVDRVITGLSCWWVAAPLLLLTPVIARAMGFPEVREEFGRIFGLAALGSAVVAPAVGFVVALIGRRRRARRRFAIMGAVSSVPVLFFWVFGVLLAECPDGYHC</sequence>
<protein>
    <submittedName>
        <fullName evidence="2">Uncharacterized protein</fullName>
    </submittedName>
</protein>
<keyword evidence="1" id="KW-0472">Membrane</keyword>
<name>A0A1V6MZS9_9ACTN</name>
<keyword evidence="1" id="KW-0812">Transmembrane</keyword>
<reference evidence="2 3" key="2">
    <citation type="submission" date="2017-02" db="EMBL/GenBank/DDBJ databases">
        <title>Draft genome sequence of Streptomyces phaeoluteigriseus type strain DSM41896.</title>
        <authorList>
            <person name="Salih T.S."/>
            <person name="Algora Gallardo L."/>
            <person name="Melo Santos T."/>
            <person name="Filgueira Martinez S."/>
            <person name="Herron P.R."/>
        </authorList>
    </citation>
    <scope>NUCLEOTIDE SEQUENCE [LARGE SCALE GENOMIC DNA]</scope>
    <source>
        <strain evidence="2 3">DSM 41896</strain>
    </source>
</reference>
<accession>A0A1V6MZS9</accession>
<evidence type="ECO:0000256" key="1">
    <source>
        <dbReference type="SAM" id="Phobius"/>
    </source>
</evidence>
<dbReference type="OrthoDB" id="4324440at2"/>
<organism evidence="2 3">
    <name type="scientific">Streptomyces phaeoluteigriseus</name>
    <dbReference type="NCBI Taxonomy" id="114686"/>
    <lineage>
        <taxon>Bacteria</taxon>
        <taxon>Bacillati</taxon>
        <taxon>Actinomycetota</taxon>
        <taxon>Actinomycetes</taxon>
        <taxon>Kitasatosporales</taxon>
        <taxon>Streptomycetaceae</taxon>
        <taxon>Streptomyces</taxon>
        <taxon>Streptomyces aurantiacus group</taxon>
    </lineage>
</organism>
<dbReference type="Proteomes" id="UP000184286">
    <property type="component" value="Unassembled WGS sequence"/>
</dbReference>
<dbReference type="SUPFAM" id="SSF103473">
    <property type="entry name" value="MFS general substrate transporter"/>
    <property type="match status" value="1"/>
</dbReference>
<gene>
    <name evidence="2" type="ORF">BM536_000190</name>
</gene>
<evidence type="ECO:0000313" key="2">
    <source>
        <dbReference type="EMBL" id="OQD57872.1"/>
    </source>
</evidence>
<dbReference type="InterPro" id="IPR036259">
    <property type="entry name" value="MFS_trans_sf"/>
</dbReference>
<proteinExistence type="predicted"/>
<keyword evidence="1" id="KW-1133">Transmembrane helix</keyword>
<feature type="transmembrane region" description="Helical" evidence="1">
    <location>
        <begin position="78"/>
        <end position="98"/>
    </location>
</feature>
<dbReference type="AlphaFoldDB" id="A0A1V6MZS9"/>
<feature type="transmembrane region" description="Helical" evidence="1">
    <location>
        <begin position="12"/>
        <end position="32"/>
    </location>
</feature>
<dbReference type="EMBL" id="MPOH02000001">
    <property type="protein sequence ID" value="OQD57872.1"/>
    <property type="molecule type" value="Genomic_DNA"/>
</dbReference>